<name>I3R1U0_HALMT</name>
<gene>
    <name evidence="2" type="ordered locus">HFX_0466</name>
    <name evidence="3" type="ORF">E6P09_05390</name>
</gene>
<evidence type="ECO:0000313" key="3">
    <source>
        <dbReference type="EMBL" id="QCQ74727.1"/>
    </source>
</evidence>
<evidence type="ECO:0000256" key="1">
    <source>
        <dbReference type="SAM" id="MobiDB-lite"/>
    </source>
</evidence>
<dbReference type="RefSeq" id="WP_014732116.1">
    <property type="nucleotide sequence ID" value="NC_017941.2"/>
</dbReference>
<dbReference type="Proteomes" id="UP000299011">
    <property type="component" value="Chromosome"/>
</dbReference>
<feature type="compositionally biased region" description="Acidic residues" evidence="1">
    <location>
        <begin position="325"/>
        <end position="351"/>
    </location>
</feature>
<dbReference type="GeneID" id="40155829"/>
<dbReference type="KEGG" id="hme:HFX_0466"/>
<protein>
    <submittedName>
        <fullName evidence="2">Uncharacterized protein</fullName>
    </submittedName>
</protein>
<dbReference type="OrthoDB" id="103676at2157"/>
<evidence type="ECO:0000313" key="2">
    <source>
        <dbReference type="EMBL" id="AFK18200.1"/>
    </source>
</evidence>
<dbReference type="EMBL" id="CP001868">
    <property type="protein sequence ID" value="AFK18200.1"/>
    <property type="molecule type" value="Genomic_DNA"/>
</dbReference>
<feature type="compositionally biased region" description="Basic and acidic residues" evidence="1">
    <location>
        <begin position="288"/>
        <end position="324"/>
    </location>
</feature>
<proteinExistence type="predicted"/>
<feature type="compositionally biased region" description="Acidic residues" evidence="1">
    <location>
        <begin position="380"/>
        <end position="392"/>
    </location>
</feature>
<dbReference type="eggNOG" id="arCOG03256">
    <property type="taxonomic scope" value="Archaea"/>
</dbReference>
<organism evidence="2 4">
    <name type="scientific">Haloferax mediterranei (strain ATCC 33500 / DSM 1411 / JCM 8866 / NBRC 14739 / NCIMB 2177 / R-4)</name>
    <name type="common">Halobacterium mediterranei</name>
    <dbReference type="NCBI Taxonomy" id="523841"/>
    <lineage>
        <taxon>Archaea</taxon>
        <taxon>Methanobacteriati</taxon>
        <taxon>Methanobacteriota</taxon>
        <taxon>Stenosarchaea group</taxon>
        <taxon>Halobacteria</taxon>
        <taxon>Halobacteriales</taxon>
        <taxon>Haloferacaceae</taxon>
        <taxon>Haloferax</taxon>
    </lineage>
</organism>
<dbReference type="Proteomes" id="UP000006469">
    <property type="component" value="Chromosome"/>
</dbReference>
<dbReference type="EMBL" id="CP039139">
    <property type="protein sequence ID" value="QCQ74727.1"/>
    <property type="molecule type" value="Genomic_DNA"/>
</dbReference>
<reference evidence="2 4" key="2">
    <citation type="journal article" date="2012" name="J. Bacteriol.">
        <title>Complete genome sequence of the metabolically versatile halophilic archaeon Haloferax mediterranei, a poly(3-hydroxybutyrate-co-3-hydroxyvalerate) producer.</title>
        <authorList>
            <person name="Han J."/>
            <person name="Zhang F."/>
            <person name="Hou J."/>
            <person name="Liu X."/>
            <person name="Li M."/>
            <person name="Liu H."/>
            <person name="Cai L."/>
            <person name="Zhang B."/>
            <person name="Chen Y."/>
            <person name="Zhou J."/>
            <person name="Hu S."/>
            <person name="Xiang H."/>
        </authorList>
    </citation>
    <scope>NUCLEOTIDE SEQUENCE [LARGE SCALE GENOMIC DNA]</scope>
    <source>
        <strain evidence="4">ATCC 33500 / DSM 1411 / JCM 8866 / NBRC 14739 / NCIMB 2177 / R-4</strain>
        <strain evidence="2">CGMCC 1.2087</strain>
    </source>
</reference>
<dbReference type="AlphaFoldDB" id="I3R1U0"/>
<feature type="region of interest" description="Disordered" evidence="1">
    <location>
        <begin position="205"/>
        <end position="392"/>
    </location>
</feature>
<sequence>MKQGDREFEIGLLAGDTPVKELYDLRIPDWYSGDNGATDPGEGPYYESLGLGYLLEEPSTVLFLYDGPDGLSLVALHGGSGDGGSVTWRLTGVPTDADWLVKDDLYTYPDGEPADSNYDRWNVSGSDHVIDWTWRGGRTDGGVLGYLSGEFEITIHPAYNTDATLYGQYYSGEVTTWHVLSGEWDSLTRQSLNLHETVTITCEIVEDLDSPESPESPATPEDPKDGEDGDGSKDSEKRKGERDNDNDDKGKKKEKPEWKKDRDEARKERKEKRDEWQEKRDNGEDDWKEARDEARKEAKEKRDEWQDKRDEWQEKRDEEKGEREEEKDDRDDKDREDDEDNDEDDEDNDDDSQPRRGRGNARGQRRGKGQGKARGRREDDGDESDTDDDDDD</sequence>
<dbReference type="HOGENOM" id="CLU_703235_0_0_2"/>
<feature type="compositionally biased region" description="Basic residues" evidence="1">
    <location>
        <begin position="355"/>
        <end position="375"/>
    </location>
</feature>
<evidence type="ECO:0000313" key="4">
    <source>
        <dbReference type="Proteomes" id="UP000006469"/>
    </source>
</evidence>
<reference evidence="2" key="3">
    <citation type="submission" date="2014-05" db="EMBL/GenBank/DDBJ databases">
        <authorList>
            <person name="Wang L."/>
            <person name="Yang H."/>
            <person name="Xiang H."/>
        </authorList>
    </citation>
    <scope>NUCLEOTIDE SEQUENCE</scope>
    <source>
        <strain>CGMCC 1.2087</strain>
    </source>
</reference>
<reference evidence="3 5" key="4">
    <citation type="submission" date="2019-04" db="EMBL/GenBank/DDBJ databases">
        <title>Methylomes of two halophilic Archaea, Haloarcula marismortui and Haloferax mediterranei.</title>
        <authorList>
            <person name="DasSarma S."/>
            <person name="DasSarma P."/>
            <person name="DasSarma S."/>
            <person name="Fomenkov A."/>
            <person name="Vincze T."/>
            <person name="Anton B.P."/>
            <person name="Roberts R.J."/>
        </authorList>
    </citation>
    <scope>NUCLEOTIDE SEQUENCE [LARGE SCALE GENOMIC DNA]</scope>
    <source>
        <strain evidence="3">ATCC 33500</strain>
        <strain evidence="5">ATCC 33500 / DSM 1411 / JCM 8866 / NBRC 14739 / NCIMB 2177 / R-4</strain>
    </source>
</reference>
<reference evidence="2" key="1">
    <citation type="journal article" date="2012" name="Appl. Environ. Microbiol.">
        <title>Identification of the haloarchaeal phasin (PhaP) that functions in polyhydroxyalkanoate accumulation and granule formation in Haloferax mediterranei.</title>
        <authorList>
            <person name="Cai S."/>
            <person name="Cai L."/>
            <person name="Liu H."/>
            <person name="Liu X."/>
            <person name="Han J."/>
            <person name="Zhou J."/>
            <person name="Xiang H."/>
        </authorList>
    </citation>
    <scope>NUCLEOTIDE SEQUENCE</scope>
    <source>
        <strain evidence="2">CGMCC 1.2087</strain>
    </source>
</reference>
<feature type="compositionally biased region" description="Basic and acidic residues" evidence="1">
    <location>
        <begin position="230"/>
        <end position="282"/>
    </location>
</feature>
<accession>I3R1U0</accession>
<evidence type="ECO:0000313" key="5">
    <source>
        <dbReference type="Proteomes" id="UP000299011"/>
    </source>
</evidence>